<accession>A0AA39U9R4</accession>
<comment type="similarity">
    <text evidence="1">Belongs to the UPF0045 family.</text>
</comment>
<dbReference type="Gene3D" id="3.30.70.930">
    <property type="match status" value="1"/>
</dbReference>
<name>A0AA39U9R4_9LECA</name>
<dbReference type="EMBL" id="JAFEKC020000013">
    <property type="protein sequence ID" value="KAK0511616.1"/>
    <property type="molecule type" value="Genomic_DNA"/>
</dbReference>
<dbReference type="PANTHER" id="PTHR33777:SF1">
    <property type="entry name" value="UPF0045 PROTEIN ECM15"/>
    <property type="match status" value="1"/>
</dbReference>
<dbReference type="Pfam" id="PF01910">
    <property type="entry name" value="Thiamine_BP"/>
    <property type="match status" value="1"/>
</dbReference>
<dbReference type="PANTHER" id="PTHR33777">
    <property type="entry name" value="UPF0045 PROTEIN ECM15"/>
    <property type="match status" value="1"/>
</dbReference>
<organism evidence="3 4">
    <name type="scientific">Cladonia borealis</name>
    <dbReference type="NCBI Taxonomy" id="184061"/>
    <lineage>
        <taxon>Eukaryota</taxon>
        <taxon>Fungi</taxon>
        <taxon>Dikarya</taxon>
        <taxon>Ascomycota</taxon>
        <taxon>Pezizomycotina</taxon>
        <taxon>Lecanoromycetes</taxon>
        <taxon>OSLEUM clade</taxon>
        <taxon>Lecanoromycetidae</taxon>
        <taxon>Lecanorales</taxon>
        <taxon>Lecanorineae</taxon>
        <taxon>Cladoniaceae</taxon>
        <taxon>Cladonia</taxon>
    </lineage>
</organism>
<sequence length="121" mass="13103">MASGTTNLESLGTPPNCVADFCLIPLGTPTASVSQQIADVQRLLQQSKLSYSMHSAGTTLEGSWEDVMRVIGQAHCMLHEKGIVRIQTDIRVGSRTDKKQTFSDKVKAVNDILAADGRSRD</sequence>
<evidence type="ECO:0000259" key="2">
    <source>
        <dbReference type="Pfam" id="PF01910"/>
    </source>
</evidence>
<evidence type="ECO:0000313" key="4">
    <source>
        <dbReference type="Proteomes" id="UP001166286"/>
    </source>
</evidence>
<feature type="domain" description="Thiamine-binding protein" evidence="2">
    <location>
        <begin position="19"/>
        <end position="109"/>
    </location>
</feature>
<dbReference type="InterPro" id="IPR051614">
    <property type="entry name" value="UPF0045_domain"/>
</dbReference>
<reference evidence="3" key="1">
    <citation type="submission" date="2023-03" db="EMBL/GenBank/DDBJ databases">
        <title>Complete genome of Cladonia borealis.</title>
        <authorList>
            <person name="Park H."/>
        </authorList>
    </citation>
    <scope>NUCLEOTIDE SEQUENCE</scope>
    <source>
        <strain evidence="3">ANT050790</strain>
    </source>
</reference>
<comment type="caution">
    <text evidence="3">The sequence shown here is derived from an EMBL/GenBank/DDBJ whole genome shotgun (WGS) entry which is preliminary data.</text>
</comment>
<dbReference type="AlphaFoldDB" id="A0AA39U9R4"/>
<dbReference type="SUPFAM" id="SSF89957">
    <property type="entry name" value="MTH1187/YkoF-like"/>
    <property type="match status" value="1"/>
</dbReference>
<dbReference type="InterPro" id="IPR029756">
    <property type="entry name" value="MTH1187/YkoF-like"/>
</dbReference>
<proteinExistence type="inferred from homology"/>
<dbReference type="InterPro" id="IPR002767">
    <property type="entry name" value="Thiamine_BP"/>
</dbReference>
<evidence type="ECO:0000256" key="1">
    <source>
        <dbReference type="ARBA" id="ARBA00010272"/>
    </source>
</evidence>
<dbReference type="GO" id="GO:0005829">
    <property type="term" value="C:cytosol"/>
    <property type="evidence" value="ECO:0007669"/>
    <property type="project" value="TreeGrafter"/>
</dbReference>
<evidence type="ECO:0000313" key="3">
    <source>
        <dbReference type="EMBL" id="KAK0511616.1"/>
    </source>
</evidence>
<gene>
    <name evidence="3" type="ORF">JMJ35_006189</name>
</gene>
<keyword evidence="4" id="KW-1185">Reference proteome</keyword>
<dbReference type="NCBIfam" id="TIGR00106">
    <property type="entry name" value="MTH1187 family thiamine-binding protein"/>
    <property type="match status" value="1"/>
</dbReference>
<protein>
    <recommendedName>
        <fullName evidence="2">Thiamine-binding protein domain-containing protein</fullName>
    </recommendedName>
</protein>
<dbReference type="Proteomes" id="UP001166286">
    <property type="component" value="Unassembled WGS sequence"/>
</dbReference>